<dbReference type="OrthoDB" id="6235974at2759"/>
<keyword evidence="1" id="KW-1133">Transmembrane helix</keyword>
<sequence length="179" mass="21354">MKSAGLNDRVERNVCYRDFKLINANVHILIRDQRSSLQKTPTNINKLNSIIVYCSLQKLDREIYKKSVCSIWKHLMVASIYGTYYIIIYSIFTLREDENKHFEKISNYFYFCGIHNRINHFCNAIGVLDLFNTAIQNFPGNNFRSSHCYTFQKVTFIKYLVQITIYYPRNFWYKIAIII</sequence>
<evidence type="ECO:0000313" key="2">
    <source>
        <dbReference type="EMBL" id="KAE9538644.1"/>
    </source>
</evidence>
<keyword evidence="1" id="KW-0812">Transmembrane</keyword>
<dbReference type="AlphaFoldDB" id="A0A6G0TU60"/>
<reference evidence="2 3" key="1">
    <citation type="submission" date="2019-08" db="EMBL/GenBank/DDBJ databases">
        <title>The genome of the soybean aphid Biotype 1, its phylome, world population structure and adaptation to the North American continent.</title>
        <authorList>
            <person name="Giordano R."/>
            <person name="Donthu R.K."/>
            <person name="Hernandez A.G."/>
            <person name="Wright C.L."/>
            <person name="Zimin A.V."/>
        </authorList>
    </citation>
    <scope>NUCLEOTIDE SEQUENCE [LARGE SCALE GENOMIC DNA]</scope>
    <source>
        <tissue evidence="2">Whole aphids</tissue>
    </source>
</reference>
<protein>
    <submittedName>
        <fullName evidence="2">Uncharacterized protein</fullName>
    </submittedName>
</protein>
<gene>
    <name evidence="2" type="ORF">AGLY_005743</name>
</gene>
<organism evidence="2 3">
    <name type="scientific">Aphis glycines</name>
    <name type="common">Soybean aphid</name>
    <dbReference type="NCBI Taxonomy" id="307491"/>
    <lineage>
        <taxon>Eukaryota</taxon>
        <taxon>Metazoa</taxon>
        <taxon>Ecdysozoa</taxon>
        <taxon>Arthropoda</taxon>
        <taxon>Hexapoda</taxon>
        <taxon>Insecta</taxon>
        <taxon>Pterygota</taxon>
        <taxon>Neoptera</taxon>
        <taxon>Paraneoptera</taxon>
        <taxon>Hemiptera</taxon>
        <taxon>Sternorrhyncha</taxon>
        <taxon>Aphidomorpha</taxon>
        <taxon>Aphidoidea</taxon>
        <taxon>Aphididae</taxon>
        <taxon>Aphidini</taxon>
        <taxon>Aphis</taxon>
        <taxon>Aphis</taxon>
    </lineage>
</organism>
<proteinExistence type="predicted"/>
<evidence type="ECO:0000256" key="1">
    <source>
        <dbReference type="SAM" id="Phobius"/>
    </source>
</evidence>
<evidence type="ECO:0000313" key="3">
    <source>
        <dbReference type="Proteomes" id="UP000475862"/>
    </source>
</evidence>
<dbReference type="EMBL" id="VYZN01000016">
    <property type="protein sequence ID" value="KAE9538644.1"/>
    <property type="molecule type" value="Genomic_DNA"/>
</dbReference>
<keyword evidence="1" id="KW-0472">Membrane</keyword>
<keyword evidence="3" id="KW-1185">Reference proteome</keyword>
<name>A0A6G0TU60_APHGL</name>
<dbReference type="Proteomes" id="UP000475862">
    <property type="component" value="Unassembled WGS sequence"/>
</dbReference>
<feature type="transmembrane region" description="Helical" evidence="1">
    <location>
        <begin position="71"/>
        <end position="92"/>
    </location>
</feature>
<accession>A0A6G0TU60</accession>
<comment type="caution">
    <text evidence="2">The sequence shown here is derived from an EMBL/GenBank/DDBJ whole genome shotgun (WGS) entry which is preliminary data.</text>
</comment>